<evidence type="ECO:0000313" key="1">
    <source>
        <dbReference type="EMBL" id="EFC2249937.1"/>
    </source>
</evidence>
<dbReference type="AlphaFoldDB" id="A0A826XSS5"/>
<proteinExistence type="predicted"/>
<protein>
    <submittedName>
        <fullName evidence="1">Cell division inhibition protein DicB</fullName>
    </submittedName>
</protein>
<dbReference type="EMBL" id="AASEPP010000245">
    <property type="protein sequence ID" value="EFC2249937.1"/>
    <property type="molecule type" value="Genomic_DNA"/>
</dbReference>
<keyword evidence="1" id="KW-0131">Cell cycle</keyword>
<dbReference type="Pfam" id="PF05358">
    <property type="entry name" value="DicB"/>
    <property type="match status" value="1"/>
</dbReference>
<organism evidence="1 2">
    <name type="scientific">Escherichia coli</name>
    <dbReference type="NCBI Taxonomy" id="562"/>
    <lineage>
        <taxon>Bacteria</taxon>
        <taxon>Pseudomonadati</taxon>
        <taxon>Pseudomonadota</taxon>
        <taxon>Gammaproteobacteria</taxon>
        <taxon>Enterobacterales</taxon>
        <taxon>Enterobacteriaceae</taxon>
        <taxon>Escherichia</taxon>
    </lineage>
</organism>
<evidence type="ECO:0000313" key="2">
    <source>
        <dbReference type="Proteomes" id="UP000531916"/>
    </source>
</evidence>
<keyword evidence="1" id="KW-0132">Cell division</keyword>
<name>A0A826XSS5_ECOLX</name>
<accession>A0A826XSS5</accession>
<gene>
    <name evidence="1" type="ORF">E5H86_30325</name>
</gene>
<dbReference type="Proteomes" id="UP000531916">
    <property type="component" value="Unassembled WGS sequence"/>
</dbReference>
<sequence length="62" mass="7051">METLLLNSTTPETRFEIGVITGNKTFIDDAINQIKNKPDLLNKVCIASKMAYLNMIKKGHWQ</sequence>
<reference evidence="1 2" key="1">
    <citation type="submission" date="2019-04" db="EMBL/GenBank/DDBJ databases">
        <authorList>
            <consortium name="NARMS: The National Antimicrobial Resistance Monitoring System"/>
        </authorList>
    </citation>
    <scope>NUCLEOTIDE SEQUENCE [LARGE SCALE GENOMIC DNA]</scope>
    <source>
        <strain evidence="1 2">FSIS11919500</strain>
    </source>
</reference>
<dbReference type="GO" id="GO:0051301">
    <property type="term" value="P:cell division"/>
    <property type="evidence" value="ECO:0007669"/>
    <property type="project" value="UniProtKB-KW"/>
</dbReference>
<dbReference type="InterPro" id="IPR008022">
    <property type="entry name" value="DicB"/>
</dbReference>
<comment type="caution">
    <text evidence="1">The sequence shown here is derived from an EMBL/GenBank/DDBJ whole genome shotgun (WGS) entry which is preliminary data.</text>
</comment>